<keyword evidence="12" id="KW-1185">Reference proteome</keyword>
<comment type="cofactor">
    <cofactor evidence="10">
        <name>FMN</name>
        <dbReference type="ChEBI" id="CHEBI:58210"/>
    </cofactor>
</comment>
<feature type="transmembrane region" description="Helical" evidence="10">
    <location>
        <begin position="27"/>
        <end position="60"/>
    </location>
</feature>
<reference evidence="11 12" key="1">
    <citation type="submission" date="2019-05" db="EMBL/GenBank/DDBJ databases">
        <title>Complete genome sequencing of Anaerostipes rhamnosivorans.</title>
        <authorList>
            <person name="Bui T.P.N."/>
            <person name="de Vos W.M."/>
        </authorList>
    </citation>
    <scope>NUCLEOTIDE SEQUENCE [LARGE SCALE GENOMIC DNA]</scope>
    <source>
        <strain evidence="11 12">1y2</strain>
    </source>
</reference>
<dbReference type="InterPro" id="IPR011303">
    <property type="entry name" value="RnfD_bac"/>
</dbReference>
<keyword evidence="4 10" id="KW-0288">FMN</keyword>
<proteinExistence type="inferred from homology"/>
<feature type="transmembrane region" description="Helical" evidence="10">
    <location>
        <begin position="201"/>
        <end position="218"/>
    </location>
</feature>
<evidence type="ECO:0000313" key="11">
    <source>
        <dbReference type="EMBL" id="QCP35080.1"/>
    </source>
</evidence>
<keyword evidence="10" id="KW-1003">Cell membrane</keyword>
<dbReference type="InterPro" id="IPR004338">
    <property type="entry name" value="NqrB/RnfD"/>
</dbReference>
<feature type="transmembrane region" description="Helical" evidence="10">
    <location>
        <begin position="281"/>
        <end position="300"/>
    </location>
</feature>
<evidence type="ECO:0000256" key="1">
    <source>
        <dbReference type="ARBA" id="ARBA00022448"/>
    </source>
</evidence>
<evidence type="ECO:0000256" key="5">
    <source>
        <dbReference type="ARBA" id="ARBA00022692"/>
    </source>
</evidence>
<keyword evidence="8 10" id="KW-1133">Transmembrane helix</keyword>
<dbReference type="GO" id="GO:0005886">
    <property type="term" value="C:plasma membrane"/>
    <property type="evidence" value="ECO:0007669"/>
    <property type="project" value="UniProtKB-SubCell"/>
</dbReference>
<comment type="function">
    <text evidence="10">Part of a membrane-bound complex that couples electron transfer with translocation of ions across the membrane.</text>
</comment>
<comment type="similarity">
    <text evidence="10">Belongs to the NqrB/RnfD family.</text>
</comment>
<keyword evidence="9 10" id="KW-0472">Membrane</keyword>
<keyword evidence="2 10" id="KW-0597">Phosphoprotein</keyword>
<feature type="transmembrane region" description="Helical" evidence="10">
    <location>
        <begin position="168"/>
        <end position="194"/>
    </location>
</feature>
<evidence type="ECO:0000256" key="7">
    <source>
        <dbReference type="ARBA" id="ARBA00022982"/>
    </source>
</evidence>
<evidence type="ECO:0000256" key="10">
    <source>
        <dbReference type="HAMAP-Rule" id="MF_00462"/>
    </source>
</evidence>
<protein>
    <recommendedName>
        <fullName evidence="10">Ion-translocating oxidoreductase complex subunit D</fullName>
        <ecNumber evidence="10">7.-.-.-</ecNumber>
    </recommendedName>
    <alternativeName>
        <fullName evidence="10">Rnf electron transport complex subunit D</fullName>
    </alternativeName>
</protein>
<dbReference type="PANTHER" id="PTHR30578:SF0">
    <property type="entry name" value="ION-TRANSLOCATING OXIDOREDUCTASE COMPLEX SUBUNIT D"/>
    <property type="match status" value="1"/>
</dbReference>
<dbReference type="KEGG" id="arf:AR1Y2_1626"/>
<evidence type="ECO:0000313" key="12">
    <source>
        <dbReference type="Proteomes" id="UP000298653"/>
    </source>
</evidence>
<evidence type="ECO:0000256" key="3">
    <source>
        <dbReference type="ARBA" id="ARBA00022630"/>
    </source>
</evidence>
<feature type="transmembrane region" description="Helical" evidence="10">
    <location>
        <begin position="72"/>
        <end position="90"/>
    </location>
</feature>
<keyword evidence="1 10" id="KW-0813">Transport</keyword>
<keyword evidence="5 10" id="KW-0812">Transmembrane</keyword>
<name>A0A4V1EG73_9FIRM</name>
<keyword evidence="7 10" id="KW-0249">Electron transport</keyword>
<dbReference type="PANTHER" id="PTHR30578">
    <property type="entry name" value="ELECTRON TRANSPORT COMPLEX PROTEIN RNFD"/>
    <property type="match status" value="1"/>
</dbReference>
<evidence type="ECO:0000256" key="6">
    <source>
        <dbReference type="ARBA" id="ARBA00022967"/>
    </source>
</evidence>
<dbReference type="EC" id="7.-.-.-" evidence="10"/>
<dbReference type="HAMAP" id="MF_00462">
    <property type="entry name" value="RsxD_RnfD"/>
    <property type="match status" value="1"/>
</dbReference>
<sequence length="316" mass="33380">MNETLYRVSANPHVRDKSSTQSIMLDVILALLPATVFGIYIFGASAAVTIAVSIVTCVAAEYIYQKLMKQKVSVGDLSAVVTGLLLALNLPAGVPFWMPVLGGIFAIIVVKQVFGGLGQNFMNPALGARCFLMISFAARMTTFTYDGVTTATPLALLKAGKSVDLGRIFTGFIPGTIGETSAVLLILGGIYLVLKKVISPMIPCIYVATVAVFVLLFGGHGFDLTYMASEIFAGGLMLGAIFMATDYVTSPITSKGKIIFAVLCGLLTGIFRLFGPMAEGVSYSIIIANLIVPLIEKITVPTPFGIVKAKGGKDNE</sequence>
<feature type="transmembrane region" description="Helical" evidence="10">
    <location>
        <begin position="224"/>
        <end position="244"/>
    </location>
</feature>
<gene>
    <name evidence="10" type="primary">rnfD</name>
    <name evidence="11" type="ORF">AR1Y2_1626</name>
</gene>
<feature type="transmembrane region" description="Helical" evidence="10">
    <location>
        <begin position="256"/>
        <end position="275"/>
    </location>
</feature>
<evidence type="ECO:0000256" key="2">
    <source>
        <dbReference type="ARBA" id="ARBA00022553"/>
    </source>
</evidence>
<dbReference type="Pfam" id="PF03116">
    <property type="entry name" value="NQR2_RnfD_RnfE"/>
    <property type="match status" value="1"/>
</dbReference>
<accession>A0A4V1EG73</accession>
<keyword evidence="3 10" id="KW-0285">Flavoprotein</keyword>
<feature type="modified residue" description="FMN phosphoryl threonine" evidence="10">
    <location>
        <position position="152"/>
    </location>
</feature>
<comment type="subcellular location">
    <subcellularLocation>
        <location evidence="10">Cell membrane</location>
        <topology evidence="10">Multi-pass membrane protein</topology>
    </subcellularLocation>
</comment>
<comment type="subunit">
    <text evidence="10">The complex is composed of six subunits: RnfA, RnfB, RnfC, RnfD, RnfE and RnfG.</text>
</comment>
<dbReference type="EMBL" id="CP040058">
    <property type="protein sequence ID" value="QCP35080.1"/>
    <property type="molecule type" value="Genomic_DNA"/>
</dbReference>
<dbReference type="AlphaFoldDB" id="A0A4V1EG73"/>
<dbReference type="RefSeq" id="WP_137328507.1">
    <property type="nucleotide sequence ID" value="NZ_CP040058.1"/>
</dbReference>
<evidence type="ECO:0000256" key="4">
    <source>
        <dbReference type="ARBA" id="ARBA00022643"/>
    </source>
</evidence>
<feature type="transmembrane region" description="Helical" evidence="10">
    <location>
        <begin position="96"/>
        <end position="114"/>
    </location>
</feature>
<evidence type="ECO:0000256" key="9">
    <source>
        <dbReference type="ARBA" id="ARBA00023136"/>
    </source>
</evidence>
<feature type="transmembrane region" description="Helical" evidence="10">
    <location>
        <begin position="126"/>
        <end position="148"/>
    </location>
</feature>
<dbReference type="GO" id="GO:0055085">
    <property type="term" value="P:transmembrane transport"/>
    <property type="evidence" value="ECO:0007669"/>
    <property type="project" value="InterPro"/>
</dbReference>
<dbReference type="Proteomes" id="UP000298653">
    <property type="component" value="Chromosome"/>
</dbReference>
<dbReference type="GO" id="GO:0022900">
    <property type="term" value="P:electron transport chain"/>
    <property type="evidence" value="ECO:0007669"/>
    <property type="project" value="UniProtKB-UniRule"/>
</dbReference>
<dbReference type="OrthoDB" id="9776359at2"/>
<organism evidence="11 12">
    <name type="scientific">Anaerostipes rhamnosivorans</name>
    <dbReference type="NCBI Taxonomy" id="1229621"/>
    <lineage>
        <taxon>Bacteria</taxon>
        <taxon>Bacillati</taxon>
        <taxon>Bacillota</taxon>
        <taxon>Clostridia</taxon>
        <taxon>Lachnospirales</taxon>
        <taxon>Lachnospiraceae</taxon>
        <taxon>Anaerostipes</taxon>
    </lineage>
</organism>
<evidence type="ECO:0000256" key="8">
    <source>
        <dbReference type="ARBA" id="ARBA00022989"/>
    </source>
</evidence>
<keyword evidence="6 10" id="KW-1278">Translocase</keyword>